<name>C0ZWN1_RHOE4</name>
<evidence type="ECO:0000313" key="2">
    <source>
        <dbReference type="Proteomes" id="UP000002204"/>
    </source>
</evidence>
<gene>
    <name evidence="1" type="ordered locus">RER_20580</name>
</gene>
<protein>
    <submittedName>
        <fullName evidence="1">Uncharacterized protein</fullName>
    </submittedName>
</protein>
<evidence type="ECO:0000313" key="1">
    <source>
        <dbReference type="EMBL" id="BAH32766.1"/>
    </source>
</evidence>
<proteinExistence type="predicted"/>
<dbReference type="AlphaFoldDB" id="C0ZWN1"/>
<organism evidence="1 2">
    <name type="scientific">Rhodococcus erythropolis (strain PR4 / NBRC 100887)</name>
    <dbReference type="NCBI Taxonomy" id="234621"/>
    <lineage>
        <taxon>Bacteria</taxon>
        <taxon>Bacillati</taxon>
        <taxon>Actinomycetota</taxon>
        <taxon>Actinomycetes</taxon>
        <taxon>Mycobacteriales</taxon>
        <taxon>Nocardiaceae</taxon>
        <taxon>Rhodococcus</taxon>
        <taxon>Rhodococcus erythropolis group</taxon>
    </lineage>
</organism>
<dbReference type="KEGG" id="rer:RER_20580"/>
<sequence length="138" mass="14873">MGELTTADLVEERAARKEADKAVRAANARLAEFESASGNSCPEDPAEIEAVTAERDSAVAALLRHQVRVEKKLPAESLEFLTGGTREELEEQAEAMAAVLALSRPPAPIVPNEGTAPARVNSPYLQARRILLGENSYY</sequence>
<dbReference type="EMBL" id="AP008957">
    <property type="protein sequence ID" value="BAH32766.1"/>
    <property type="molecule type" value="Genomic_DNA"/>
</dbReference>
<dbReference type="Proteomes" id="UP000002204">
    <property type="component" value="Chromosome"/>
</dbReference>
<reference evidence="2" key="1">
    <citation type="submission" date="2005-03" db="EMBL/GenBank/DDBJ databases">
        <title>Comparison of the complete genome sequences of Rhodococcus erythropolis PR4 and Rhodococcus opacus B4.</title>
        <authorList>
            <person name="Takarada H."/>
            <person name="Sekine M."/>
            <person name="Hosoyama A."/>
            <person name="Yamada R."/>
            <person name="Fujisawa T."/>
            <person name="Omata S."/>
            <person name="Shimizu A."/>
            <person name="Tsukatani N."/>
            <person name="Tanikawa S."/>
            <person name="Fujita N."/>
            <person name="Harayama S."/>
        </authorList>
    </citation>
    <scope>NUCLEOTIDE SEQUENCE [LARGE SCALE GENOMIC DNA]</scope>
    <source>
        <strain evidence="2">PR4 / NBRC 100887</strain>
    </source>
</reference>
<dbReference type="HOGENOM" id="CLU_1853645_0_0_11"/>
<reference evidence="1 2" key="2">
    <citation type="journal article" date="2006" name="Environ. Microbiol.">
        <title>Sequence analysis of three plasmids harboured in Rhodococcus erythropolis strain PR4.</title>
        <authorList>
            <person name="Sekine M."/>
            <person name="Tanikawa S."/>
            <person name="Omata S."/>
            <person name="Saito M."/>
            <person name="Fujisawa T."/>
            <person name="Tsukatani N."/>
            <person name="Tajima T."/>
            <person name="Sekigawa T."/>
            <person name="Kosugi H."/>
            <person name="Matsuo Y."/>
            <person name="Nishiko R."/>
            <person name="Imamura K."/>
            <person name="Ito M."/>
            <person name="Narita H."/>
            <person name="Tago S."/>
            <person name="Fujita N."/>
            <person name="Harayama S."/>
        </authorList>
    </citation>
    <scope>NUCLEOTIDE SEQUENCE [LARGE SCALE GENOMIC DNA]</scope>
    <source>
        <strain evidence="2">PR4 / NBRC 100887</strain>
    </source>
</reference>
<accession>C0ZWN1</accession>